<organism evidence="1 2">
    <name type="scientific">Streptococcus ruminantium</name>
    <dbReference type="NCBI Taxonomy" id="1917441"/>
    <lineage>
        <taxon>Bacteria</taxon>
        <taxon>Bacillati</taxon>
        <taxon>Bacillota</taxon>
        <taxon>Bacilli</taxon>
        <taxon>Lactobacillales</taxon>
        <taxon>Streptococcaceae</taxon>
        <taxon>Streptococcus</taxon>
    </lineage>
</organism>
<accession>A0A2Z5TRH3</accession>
<protein>
    <submittedName>
        <fullName evidence="1">Uncharacterized protein</fullName>
    </submittedName>
</protein>
<gene>
    <name evidence="1" type="ORF">SR187_6145</name>
</gene>
<dbReference type="KEGG" id="srq:SR187_6145"/>
<sequence>MLIIKDIIWISEEIGEADVVVTDGNYEITCFSHPFFQKKGEEVRGTISVFEYSNLERSEKTEYVVEHLGNGKYFLVGRLLDDIKGIVQIGEIYIHDIEEVPAGIKKGEYIQFTTLRVDLW</sequence>
<dbReference type="Proteomes" id="UP000269331">
    <property type="component" value="Chromosome"/>
</dbReference>
<dbReference type="RefSeq" id="WP_145981832.1">
    <property type="nucleotide sequence ID" value="NZ_AP018400.1"/>
</dbReference>
<dbReference type="EMBL" id="AP018400">
    <property type="protein sequence ID" value="BBA92834.1"/>
    <property type="molecule type" value="Genomic_DNA"/>
</dbReference>
<evidence type="ECO:0000313" key="1">
    <source>
        <dbReference type="EMBL" id="BBA92834.1"/>
    </source>
</evidence>
<dbReference type="AlphaFoldDB" id="A0A2Z5TRH3"/>
<dbReference type="GeneID" id="52229768"/>
<reference evidence="1 2" key="1">
    <citation type="journal article" date="2018" name="Genome Biol. Evol.">
        <title>Complete Genome Sequence of Streptococcus ruminantium sp. nov. GUT-187T (=DSM 104980T =JCM 31869T), the Type Strain of S. ruminantium, and Comparison with Genome Sequences of Streptococcus suis Strains.</title>
        <authorList>
            <person name="Tohya M."/>
            <person name="Sekizaki T."/>
            <person name="Miyoshi-Akiyama T."/>
        </authorList>
    </citation>
    <scope>NUCLEOTIDE SEQUENCE [LARGE SCALE GENOMIC DNA]</scope>
    <source>
        <strain evidence="1 2">GUT187T</strain>
    </source>
</reference>
<name>A0A2Z5TRH3_9STRE</name>
<proteinExistence type="predicted"/>
<evidence type="ECO:0000313" key="2">
    <source>
        <dbReference type="Proteomes" id="UP000269331"/>
    </source>
</evidence>
<dbReference type="OrthoDB" id="7007761at2"/>